<comment type="caution">
    <text evidence="1">The sequence shown here is derived from an EMBL/GenBank/DDBJ whole genome shotgun (WGS) entry which is preliminary data.</text>
</comment>
<keyword evidence="2" id="KW-1185">Reference proteome</keyword>
<sequence length="101" mass="11901">MEKLIKDKFLNVYQEAEVLIQKKQFNPDTQTWESTEDGELKLKKVNNKGQKTFTYTAEKKEIVKDLSNVSYETHPHLYDLKPVLNEGYVRLDQNLPTKEII</sequence>
<gene>
    <name evidence="1" type="ORF">N1032_27145</name>
</gene>
<feature type="non-terminal residue" evidence="1">
    <location>
        <position position="101"/>
    </location>
</feature>
<evidence type="ECO:0000313" key="2">
    <source>
        <dbReference type="Proteomes" id="UP001165586"/>
    </source>
</evidence>
<reference evidence="1" key="1">
    <citation type="submission" date="2022-08" db="EMBL/GenBank/DDBJ databases">
        <authorList>
            <person name="Deng Y."/>
            <person name="Han X.-F."/>
            <person name="Zhang Y.-Q."/>
        </authorList>
    </citation>
    <scope>NUCLEOTIDE SEQUENCE</scope>
    <source>
        <strain evidence="1">CPCC 203386</strain>
    </source>
</reference>
<accession>A0ABT2HBU1</accession>
<name>A0ABT2HBU1_9MICO</name>
<evidence type="ECO:0000313" key="1">
    <source>
        <dbReference type="EMBL" id="MCS5737414.1"/>
    </source>
</evidence>
<organism evidence="1 2">
    <name type="scientific">Herbiconiux daphne</name>
    <dbReference type="NCBI Taxonomy" id="2970914"/>
    <lineage>
        <taxon>Bacteria</taxon>
        <taxon>Bacillati</taxon>
        <taxon>Actinomycetota</taxon>
        <taxon>Actinomycetes</taxon>
        <taxon>Micrococcales</taxon>
        <taxon>Microbacteriaceae</taxon>
        <taxon>Herbiconiux</taxon>
    </lineage>
</organism>
<dbReference type="Proteomes" id="UP001165586">
    <property type="component" value="Unassembled WGS sequence"/>
</dbReference>
<dbReference type="RefSeq" id="WP_259543809.1">
    <property type="nucleotide sequence ID" value="NZ_JANLCJ010000684.1"/>
</dbReference>
<dbReference type="EMBL" id="JANLCJ010000684">
    <property type="protein sequence ID" value="MCS5737414.1"/>
    <property type="molecule type" value="Genomic_DNA"/>
</dbReference>
<proteinExistence type="predicted"/>
<protein>
    <submittedName>
        <fullName evidence="1">Uncharacterized protein</fullName>
    </submittedName>
</protein>